<dbReference type="CDD" id="cd00609">
    <property type="entry name" value="AAT_like"/>
    <property type="match status" value="1"/>
</dbReference>
<gene>
    <name evidence="7" type="ORF">METZ01_LOCUS430949</name>
</gene>
<keyword evidence="4" id="KW-0808">Transferase</keyword>
<keyword evidence="5" id="KW-0663">Pyridoxal phosphate</keyword>
<organism evidence="7">
    <name type="scientific">marine metagenome</name>
    <dbReference type="NCBI Taxonomy" id="408172"/>
    <lineage>
        <taxon>unclassified sequences</taxon>
        <taxon>metagenomes</taxon>
        <taxon>ecological metagenomes</taxon>
    </lineage>
</organism>
<feature type="non-terminal residue" evidence="7">
    <location>
        <position position="1"/>
    </location>
</feature>
<name>A0A382Y5G9_9ZZZZ</name>
<dbReference type="Pfam" id="PF00155">
    <property type="entry name" value="Aminotran_1_2"/>
    <property type="match status" value="1"/>
</dbReference>
<dbReference type="AlphaFoldDB" id="A0A382Y5G9"/>
<proteinExistence type="inferred from homology"/>
<feature type="domain" description="Aminotransferase class I/classII large" evidence="6">
    <location>
        <begin position="1"/>
        <end position="264"/>
    </location>
</feature>
<dbReference type="Gene3D" id="3.40.640.10">
    <property type="entry name" value="Type I PLP-dependent aspartate aminotransferase-like (Major domain)"/>
    <property type="match status" value="1"/>
</dbReference>
<dbReference type="InterPro" id="IPR004838">
    <property type="entry name" value="NHTrfase_class1_PyrdxlP-BS"/>
</dbReference>
<evidence type="ECO:0000256" key="2">
    <source>
        <dbReference type="ARBA" id="ARBA00007441"/>
    </source>
</evidence>
<evidence type="ECO:0000256" key="3">
    <source>
        <dbReference type="ARBA" id="ARBA00022576"/>
    </source>
</evidence>
<dbReference type="PROSITE" id="PS00105">
    <property type="entry name" value="AA_TRANSFER_CLASS_1"/>
    <property type="match status" value="1"/>
</dbReference>
<dbReference type="Gene3D" id="3.90.1150.10">
    <property type="entry name" value="Aspartate Aminotransferase, domain 1"/>
    <property type="match status" value="1"/>
</dbReference>
<evidence type="ECO:0000256" key="1">
    <source>
        <dbReference type="ARBA" id="ARBA00001933"/>
    </source>
</evidence>
<dbReference type="InterPro" id="IPR015422">
    <property type="entry name" value="PyrdxlP-dep_Trfase_small"/>
</dbReference>
<dbReference type="SUPFAM" id="SSF53383">
    <property type="entry name" value="PLP-dependent transferases"/>
    <property type="match status" value="1"/>
</dbReference>
<accession>A0A382Y5G9</accession>
<dbReference type="EMBL" id="UINC01172819">
    <property type="protein sequence ID" value="SVD78095.1"/>
    <property type="molecule type" value="Genomic_DNA"/>
</dbReference>
<dbReference type="InterPro" id="IPR004839">
    <property type="entry name" value="Aminotransferase_I/II_large"/>
</dbReference>
<dbReference type="GO" id="GO:0030170">
    <property type="term" value="F:pyridoxal phosphate binding"/>
    <property type="evidence" value="ECO:0007669"/>
    <property type="project" value="InterPro"/>
</dbReference>
<keyword evidence="3" id="KW-0032">Aminotransferase</keyword>
<feature type="non-terminal residue" evidence="7">
    <location>
        <position position="266"/>
    </location>
</feature>
<comment type="cofactor">
    <cofactor evidence="1">
        <name>pyridoxal 5'-phosphate</name>
        <dbReference type="ChEBI" id="CHEBI:597326"/>
    </cofactor>
</comment>
<evidence type="ECO:0000256" key="5">
    <source>
        <dbReference type="ARBA" id="ARBA00022898"/>
    </source>
</evidence>
<evidence type="ECO:0000259" key="6">
    <source>
        <dbReference type="Pfam" id="PF00155"/>
    </source>
</evidence>
<dbReference type="PANTHER" id="PTHR46383">
    <property type="entry name" value="ASPARTATE AMINOTRANSFERASE"/>
    <property type="match status" value="1"/>
</dbReference>
<dbReference type="InterPro" id="IPR015424">
    <property type="entry name" value="PyrdxlP-dep_Trfase"/>
</dbReference>
<dbReference type="GO" id="GO:0006520">
    <property type="term" value="P:amino acid metabolic process"/>
    <property type="evidence" value="ECO:0007669"/>
    <property type="project" value="InterPro"/>
</dbReference>
<reference evidence="7" key="1">
    <citation type="submission" date="2018-05" db="EMBL/GenBank/DDBJ databases">
        <authorList>
            <person name="Lanie J.A."/>
            <person name="Ng W.-L."/>
            <person name="Kazmierczak K.M."/>
            <person name="Andrzejewski T.M."/>
            <person name="Davidsen T.M."/>
            <person name="Wayne K.J."/>
            <person name="Tettelin H."/>
            <person name="Glass J.I."/>
            <person name="Rusch D."/>
            <person name="Podicherti R."/>
            <person name="Tsui H.-C.T."/>
            <person name="Winkler M.E."/>
        </authorList>
    </citation>
    <scope>NUCLEOTIDE SEQUENCE</scope>
</reference>
<comment type="similarity">
    <text evidence="2">Belongs to the class-I pyridoxal-phosphate-dependent aminotransferase family.</text>
</comment>
<dbReference type="GO" id="GO:0008483">
    <property type="term" value="F:transaminase activity"/>
    <property type="evidence" value="ECO:0007669"/>
    <property type="project" value="UniProtKB-KW"/>
</dbReference>
<evidence type="ECO:0000313" key="7">
    <source>
        <dbReference type="EMBL" id="SVD78095.1"/>
    </source>
</evidence>
<dbReference type="InterPro" id="IPR050596">
    <property type="entry name" value="AspAT/PAT-like"/>
</dbReference>
<sequence>QPDFDTPSHIVEATCRYANAGNTKYVPNAGVDPLRESAARYFERNTGIATGVNNILVTPGAVMSVATSFLALVEPGDEVLLPDPGWPNYHMAVSIVHGKSVFYNLRAENHFLPDLDEIERLVSAKTKLILLCTPSNPTGQVYGEALMRDLMQFAQRHDLWVLSDEIYGDIVFNEKHHSALPHDEDGRTLIVSGMSKSYAMTGYRVGFTRANPDYIELAAKLQEPFVSCGTGFSQLASAEALDGPHEPVAAMREAYHHRRDIAVEVL</sequence>
<dbReference type="InterPro" id="IPR015421">
    <property type="entry name" value="PyrdxlP-dep_Trfase_major"/>
</dbReference>
<protein>
    <recommendedName>
        <fullName evidence="6">Aminotransferase class I/classII large domain-containing protein</fullName>
    </recommendedName>
</protein>
<evidence type="ECO:0000256" key="4">
    <source>
        <dbReference type="ARBA" id="ARBA00022679"/>
    </source>
</evidence>